<dbReference type="EMBL" id="QMIF01000003">
    <property type="protein sequence ID" value="TVM35114.1"/>
    <property type="molecule type" value="Genomic_DNA"/>
</dbReference>
<evidence type="ECO:0000256" key="4">
    <source>
        <dbReference type="ARBA" id="ARBA00023004"/>
    </source>
</evidence>
<dbReference type="FunFam" id="3.30.420.40:FF:000012">
    <property type="entry name" value="tRNA N6-adenosine threonylcarbamoyltransferase"/>
    <property type="match status" value="1"/>
</dbReference>
<dbReference type="InterPro" id="IPR043129">
    <property type="entry name" value="ATPase_NBD"/>
</dbReference>
<name>A0A6P1ZIM1_9BACT</name>
<dbReference type="OrthoDB" id="9806197at2"/>
<feature type="binding site" evidence="7">
    <location>
        <begin position="132"/>
        <end position="136"/>
    </location>
    <ligand>
        <name>substrate</name>
    </ligand>
</feature>
<dbReference type="PANTHER" id="PTHR11735:SF6">
    <property type="entry name" value="TRNA N6-ADENOSINE THREONYLCARBAMOYLTRANSFERASE, MITOCHONDRIAL"/>
    <property type="match status" value="1"/>
</dbReference>
<comment type="cofactor">
    <cofactor evidence="7">
        <name>Fe(2+)</name>
        <dbReference type="ChEBI" id="CHEBI:29033"/>
    </cofactor>
    <text evidence="7">Binds 1 Fe(2+) ion per subunit.</text>
</comment>
<comment type="function">
    <text evidence="7">Required for the formation of a threonylcarbamoyl group on adenosine at position 37 (t(6)A37) in tRNAs that read codons beginning with adenine. Is involved in the transfer of the threonylcarbamoyl moiety of threonylcarbamoyl-AMP (TC-AMP) to the N6 group of A37, together with TsaE and TsaB. TsaD likely plays a direct catalytic role in this reaction.</text>
</comment>
<dbReference type="GO" id="GO:0002949">
    <property type="term" value="P:tRNA threonylcarbamoyladenosine modification"/>
    <property type="evidence" value="ECO:0007669"/>
    <property type="project" value="UniProtKB-UniRule"/>
</dbReference>
<dbReference type="AlphaFoldDB" id="A0A6P1ZIM1"/>
<dbReference type="EC" id="2.3.1.234" evidence="7"/>
<dbReference type="SUPFAM" id="SSF53067">
    <property type="entry name" value="Actin-like ATPase domain"/>
    <property type="match status" value="1"/>
</dbReference>
<evidence type="ECO:0000256" key="7">
    <source>
        <dbReference type="HAMAP-Rule" id="MF_01445"/>
    </source>
</evidence>
<dbReference type="PANTHER" id="PTHR11735">
    <property type="entry name" value="TRNA N6-ADENOSINE THREONYLCARBAMOYLTRANSFERASE"/>
    <property type="match status" value="1"/>
</dbReference>
<evidence type="ECO:0000256" key="5">
    <source>
        <dbReference type="ARBA" id="ARBA00023315"/>
    </source>
</evidence>
<comment type="subcellular location">
    <subcellularLocation>
        <location evidence="7">Cytoplasm</location>
    </subcellularLocation>
</comment>
<dbReference type="InterPro" id="IPR000905">
    <property type="entry name" value="Gcp-like_dom"/>
</dbReference>
<accession>A0A6P1ZIM1</accession>
<dbReference type="NCBIfam" id="TIGR00329">
    <property type="entry name" value="gcp_kae1"/>
    <property type="match status" value="1"/>
</dbReference>
<dbReference type="HAMAP" id="MF_01445">
    <property type="entry name" value="TsaD"/>
    <property type="match status" value="1"/>
</dbReference>
<comment type="similarity">
    <text evidence="7">Belongs to the KAE1 / TsaD family.</text>
</comment>
<keyword evidence="7" id="KW-0963">Cytoplasm</keyword>
<evidence type="ECO:0000259" key="8">
    <source>
        <dbReference type="Pfam" id="PF00814"/>
    </source>
</evidence>
<sequence>MLCLGIETSCDDTGVALVDGRRLLANRAASQADLHAVFGGVVPEIASREHYRLLAPLYQACLADAGVSPSDVDVVSVARGPGLLGSLLTGVSFAKGLALGTGARLVGVDHLYAHVLAAALETEIPYPAVAVLISGGHTNLYIMRSELELELVGRTLDDAAGEAFDKAAKALNLPYPGGAVMDRLAAYGQVDTAMFPRPYLDNQNLDFSFSGLKTAFALHIAAREGLATERLVEATELQSEEGARRVLGESFQEIADICASYGWSIADTLRIKTSRALERMGERPQAIILAGGVASNTTVRRLLKEEANARGLAFIAPSPMLCTDNAAMVAYAGSRLAEAGLCHDLTLEAVPRGRKVPRDYVACA</sequence>
<dbReference type="Proteomes" id="UP000434052">
    <property type="component" value="Unassembled WGS sequence"/>
</dbReference>
<feature type="binding site" evidence="7">
    <location>
        <position position="110"/>
    </location>
    <ligand>
        <name>Fe cation</name>
        <dbReference type="ChEBI" id="CHEBI:24875"/>
    </ligand>
</feature>
<comment type="caution">
    <text evidence="9">The sequence shown here is derived from an EMBL/GenBank/DDBJ whole genome shotgun (WGS) entry which is preliminary data.</text>
</comment>
<keyword evidence="4 7" id="KW-0408">Iron</keyword>
<dbReference type="Pfam" id="PF00814">
    <property type="entry name" value="TsaD"/>
    <property type="match status" value="1"/>
</dbReference>
<evidence type="ECO:0000256" key="6">
    <source>
        <dbReference type="ARBA" id="ARBA00048117"/>
    </source>
</evidence>
<organism evidence="9 10">
    <name type="scientific">Oceanidesulfovibrio marinus</name>
    <dbReference type="NCBI Taxonomy" id="370038"/>
    <lineage>
        <taxon>Bacteria</taxon>
        <taxon>Pseudomonadati</taxon>
        <taxon>Thermodesulfobacteriota</taxon>
        <taxon>Desulfovibrionia</taxon>
        <taxon>Desulfovibrionales</taxon>
        <taxon>Desulfovibrionaceae</taxon>
        <taxon>Oceanidesulfovibrio</taxon>
    </lineage>
</organism>
<dbReference type="GO" id="GO:0061711">
    <property type="term" value="F:tRNA N(6)-L-threonylcarbamoyladenine synthase activity"/>
    <property type="evidence" value="ECO:0007669"/>
    <property type="project" value="UniProtKB-EC"/>
</dbReference>
<protein>
    <recommendedName>
        <fullName evidence="7">tRNA N6-adenosine threonylcarbamoyltransferase</fullName>
        <ecNumber evidence="7">2.3.1.234</ecNumber>
    </recommendedName>
    <alternativeName>
        <fullName evidence="7">N6-L-threonylcarbamoyladenine synthase</fullName>
        <shortName evidence="7">t(6)A synthase</shortName>
    </alternativeName>
    <alternativeName>
        <fullName evidence="7">t(6)A37 threonylcarbamoyladenosine biosynthesis protein TsaD</fullName>
    </alternativeName>
    <alternativeName>
        <fullName evidence="7">tRNA threonylcarbamoyladenosine biosynthesis protein TsaD</fullName>
    </alternativeName>
</protein>
<keyword evidence="2 7" id="KW-0819">tRNA processing</keyword>
<dbReference type="RefSeq" id="WP_144234669.1">
    <property type="nucleotide sequence ID" value="NZ_QMIF01000003.1"/>
</dbReference>
<feature type="binding site" evidence="7">
    <location>
        <position position="324"/>
    </location>
    <ligand>
        <name>Fe cation</name>
        <dbReference type="ChEBI" id="CHEBI:24875"/>
    </ligand>
</feature>
<keyword evidence="3 7" id="KW-0479">Metal-binding</keyword>
<dbReference type="GO" id="GO:0005506">
    <property type="term" value="F:iron ion binding"/>
    <property type="evidence" value="ECO:0007669"/>
    <property type="project" value="UniProtKB-UniRule"/>
</dbReference>
<feature type="binding site" evidence="7">
    <location>
        <position position="165"/>
    </location>
    <ligand>
        <name>substrate</name>
    </ligand>
</feature>
<evidence type="ECO:0000256" key="3">
    <source>
        <dbReference type="ARBA" id="ARBA00022723"/>
    </source>
</evidence>
<dbReference type="PRINTS" id="PR00789">
    <property type="entry name" value="OSIALOPTASE"/>
</dbReference>
<reference evidence="9 10" key="1">
    <citation type="submission" date="2018-06" db="EMBL/GenBank/DDBJ databases">
        <title>Complete genome of Desulfovibrio marinus P48SEP.</title>
        <authorList>
            <person name="Crispim J.S."/>
            <person name="Vidigal P.M.P."/>
            <person name="Silva L.C.F."/>
            <person name="Araujo L.C."/>
            <person name="Laguardia C.N."/>
            <person name="Dias R.S."/>
            <person name="Sousa M.P."/>
            <person name="Paula S.O."/>
            <person name="Silva C."/>
        </authorList>
    </citation>
    <scope>NUCLEOTIDE SEQUENCE [LARGE SCALE GENOMIC DNA]</scope>
    <source>
        <strain evidence="9 10">P48SEP</strain>
    </source>
</reference>
<dbReference type="NCBIfam" id="TIGR03723">
    <property type="entry name" value="T6A_TsaD_YgjD"/>
    <property type="match status" value="1"/>
</dbReference>
<keyword evidence="1 7" id="KW-0808">Transferase</keyword>
<dbReference type="InterPro" id="IPR022450">
    <property type="entry name" value="TsaD"/>
</dbReference>
<keyword evidence="5 7" id="KW-0012">Acyltransferase</keyword>
<proteinExistence type="inferred from homology"/>
<dbReference type="Gene3D" id="3.30.420.40">
    <property type="match status" value="2"/>
</dbReference>
<comment type="catalytic activity">
    <reaction evidence="6 7">
        <text>L-threonylcarbamoyladenylate + adenosine(37) in tRNA = N(6)-L-threonylcarbamoyladenosine(37) in tRNA + AMP + H(+)</text>
        <dbReference type="Rhea" id="RHEA:37059"/>
        <dbReference type="Rhea" id="RHEA-COMP:10162"/>
        <dbReference type="Rhea" id="RHEA-COMP:10163"/>
        <dbReference type="ChEBI" id="CHEBI:15378"/>
        <dbReference type="ChEBI" id="CHEBI:73682"/>
        <dbReference type="ChEBI" id="CHEBI:74411"/>
        <dbReference type="ChEBI" id="CHEBI:74418"/>
        <dbReference type="ChEBI" id="CHEBI:456215"/>
        <dbReference type="EC" id="2.3.1.234"/>
    </reaction>
</comment>
<evidence type="ECO:0000256" key="1">
    <source>
        <dbReference type="ARBA" id="ARBA00022679"/>
    </source>
</evidence>
<evidence type="ECO:0000313" key="9">
    <source>
        <dbReference type="EMBL" id="TVM35114.1"/>
    </source>
</evidence>
<gene>
    <name evidence="7" type="primary">tsaD</name>
    <name evidence="9" type="ORF">DQK91_06865</name>
</gene>
<feature type="binding site" evidence="7">
    <location>
        <position position="182"/>
    </location>
    <ligand>
        <name>substrate</name>
    </ligand>
</feature>
<dbReference type="GO" id="GO:0005737">
    <property type="term" value="C:cytoplasm"/>
    <property type="evidence" value="ECO:0007669"/>
    <property type="project" value="UniProtKB-SubCell"/>
</dbReference>
<feature type="binding site" evidence="7">
    <location>
        <position position="296"/>
    </location>
    <ligand>
        <name>substrate</name>
    </ligand>
</feature>
<evidence type="ECO:0000313" key="10">
    <source>
        <dbReference type="Proteomes" id="UP000434052"/>
    </source>
</evidence>
<evidence type="ECO:0000256" key="2">
    <source>
        <dbReference type="ARBA" id="ARBA00022694"/>
    </source>
</evidence>
<dbReference type="InterPro" id="IPR017861">
    <property type="entry name" value="KAE1/TsaD"/>
</dbReference>
<feature type="binding site" evidence="7">
    <location>
        <position position="114"/>
    </location>
    <ligand>
        <name>Fe cation</name>
        <dbReference type="ChEBI" id="CHEBI:24875"/>
    </ligand>
</feature>
<feature type="domain" description="Gcp-like" evidence="8">
    <location>
        <begin position="23"/>
        <end position="331"/>
    </location>
</feature>
<feature type="binding site" evidence="7">
    <location>
        <position position="178"/>
    </location>
    <ligand>
        <name>substrate</name>
    </ligand>
</feature>